<organism evidence="5">
    <name type="scientific">Nippostrongylus brasiliensis</name>
    <name type="common">Rat hookworm</name>
    <dbReference type="NCBI Taxonomy" id="27835"/>
    <lineage>
        <taxon>Eukaryota</taxon>
        <taxon>Metazoa</taxon>
        <taxon>Ecdysozoa</taxon>
        <taxon>Nematoda</taxon>
        <taxon>Chromadorea</taxon>
        <taxon>Rhabditida</taxon>
        <taxon>Rhabditina</taxon>
        <taxon>Rhabditomorpha</taxon>
        <taxon>Strongyloidea</taxon>
        <taxon>Heligmosomidae</taxon>
        <taxon>Nippostrongylus</taxon>
    </lineage>
</organism>
<evidence type="ECO:0000256" key="1">
    <source>
        <dbReference type="SAM" id="Phobius"/>
    </source>
</evidence>
<keyword evidence="2" id="KW-0732">Signal</keyword>
<accession>A0A0N4YEC6</accession>
<gene>
    <name evidence="3" type="ORF">NBR_LOCUS15034</name>
</gene>
<reference evidence="3 4" key="2">
    <citation type="submission" date="2018-11" db="EMBL/GenBank/DDBJ databases">
        <authorList>
            <consortium name="Pathogen Informatics"/>
        </authorList>
    </citation>
    <scope>NUCLEOTIDE SEQUENCE [LARGE SCALE GENOMIC DNA]</scope>
</reference>
<keyword evidence="1" id="KW-1133">Transmembrane helix</keyword>
<feature type="transmembrane region" description="Helical" evidence="1">
    <location>
        <begin position="43"/>
        <end position="64"/>
    </location>
</feature>
<protein>
    <submittedName>
        <fullName evidence="5">Secreted protein</fullName>
    </submittedName>
</protein>
<keyword evidence="1" id="KW-0472">Membrane</keyword>
<feature type="signal peptide" evidence="2">
    <location>
        <begin position="1"/>
        <end position="17"/>
    </location>
</feature>
<evidence type="ECO:0000313" key="3">
    <source>
        <dbReference type="EMBL" id="VDL78628.1"/>
    </source>
</evidence>
<name>A0A0N4YEC6_NIPBR</name>
<evidence type="ECO:0000313" key="5">
    <source>
        <dbReference type="WBParaSite" id="NBR_0001503301-mRNA-1"/>
    </source>
</evidence>
<dbReference type="Proteomes" id="UP000271162">
    <property type="component" value="Unassembled WGS sequence"/>
</dbReference>
<keyword evidence="4" id="KW-1185">Reference proteome</keyword>
<feature type="chain" id="PRO_5043125583" evidence="2">
    <location>
        <begin position="18"/>
        <end position="105"/>
    </location>
</feature>
<evidence type="ECO:0000256" key="2">
    <source>
        <dbReference type="SAM" id="SignalP"/>
    </source>
</evidence>
<sequence length="105" mass="10004">MLRVAVCLLALVILVSSLDVGGAGDAVNSTVSTVTGTLSGLPIGGVLQILQLIIAMVLSLLSGLPGVGDVIKQLNVDGLTKTLTSVLGGDGGGGGGGSSGNSTSS</sequence>
<reference evidence="5" key="1">
    <citation type="submission" date="2016-04" db="UniProtKB">
        <authorList>
            <consortium name="WormBaseParasite"/>
        </authorList>
    </citation>
    <scope>IDENTIFICATION</scope>
</reference>
<dbReference type="AlphaFoldDB" id="A0A0N4YEC6"/>
<evidence type="ECO:0000313" key="4">
    <source>
        <dbReference type="Proteomes" id="UP000271162"/>
    </source>
</evidence>
<dbReference type="EMBL" id="UYSL01021576">
    <property type="protein sequence ID" value="VDL78628.1"/>
    <property type="molecule type" value="Genomic_DNA"/>
</dbReference>
<keyword evidence="1" id="KW-0812">Transmembrane</keyword>
<proteinExistence type="predicted"/>
<dbReference type="WBParaSite" id="NBR_0001503301-mRNA-1">
    <property type="protein sequence ID" value="NBR_0001503301-mRNA-1"/>
    <property type="gene ID" value="NBR_0001503301"/>
</dbReference>